<dbReference type="Gene3D" id="3.10.450.50">
    <property type="match status" value="1"/>
</dbReference>
<evidence type="ECO:0000313" key="4">
    <source>
        <dbReference type="Proteomes" id="UP000704529"/>
    </source>
</evidence>
<evidence type="ECO:0000313" key="1">
    <source>
        <dbReference type="EMBL" id="MBB4609028.1"/>
    </source>
</evidence>
<dbReference type="Proteomes" id="UP000584663">
    <property type="component" value="Unassembled WGS sequence"/>
</dbReference>
<dbReference type="EMBL" id="JACHNX010000003">
    <property type="protein sequence ID" value="MBB4609028.1"/>
    <property type="molecule type" value="Genomic_DNA"/>
</dbReference>
<evidence type="ECO:0000313" key="2">
    <source>
        <dbReference type="EMBL" id="MBN3559345.1"/>
    </source>
</evidence>
<protein>
    <recommendedName>
        <fullName evidence="5">Phosphoribosyl-AMP cyclohydrolase</fullName>
    </recommendedName>
</protein>
<evidence type="ECO:0000313" key="3">
    <source>
        <dbReference type="Proteomes" id="UP000584663"/>
    </source>
</evidence>
<dbReference type="AlphaFoldDB" id="A0AA41DFX0"/>
<dbReference type="Proteomes" id="UP000704529">
    <property type="component" value="Unassembled WGS sequence"/>
</dbReference>
<evidence type="ECO:0008006" key="5">
    <source>
        <dbReference type="Google" id="ProtNLM"/>
    </source>
</evidence>
<organism evidence="2 4">
    <name type="scientific">Sphingomonas yabuuchiae</name>
    <dbReference type="NCBI Taxonomy" id="172044"/>
    <lineage>
        <taxon>Bacteria</taxon>
        <taxon>Pseudomonadati</taxon>
        <taxon>Pseudomonadota</taxon>
        <taxon>Alphaproteobacteria</taxon>
        <taxon>Sphingomonadales</taxon>
        <taxon>Sphingomonadaceae</taxon>
        <taxon>Sphingomonas</taxon>
    </lineage>
</organism>
<accession>A0AA41DFX0</accession>
<dbReference type="InterPro" id="IPR016878">
    <property type="entry name" value="MICAH-like"/>
</dbReference>
<dbReference type="EMBL" id="JAFHKU010000132">
    <property type="protein sequence ID" value="MBN3559345.1"/>
    <property type="molecule type" value="Genomic_DNA"/>
</dbReference>
<proteinExistence type="predicted"/>
<reference evidence="2" key="2">
    <citation type="submission" date="2021-01" db="EMBL/GenBank/DDBJ databases">
        <title>Genome Sequencing of Type Strains.</title>
        <authorList>
            <person name="Lemaire J.F."/>
            <person name="Inderbitzin P."/>
            <person name="Collins S.B."/>
            <person name="Wespe N."/>
            <person name="Knight-Connoni V."/>
        </authorList>
    </citation>
    <scope>NUCLEOTIDE SEQUENCE</scope>
    <source>
        <strain evidence="2">DSM 14562</strain>
    </source>
</reference>
<keyword evidence="3" id="KW-1185">Reference proteome</keyword>
<sequence>MFTDDMVHKALQTWCDNVVAVGQVHAEGGDVQAFATQVLTDNYDYDRGQVLFKPTLTYGAQTFRPTKEGALSYFVGGNNEFPDDKGFKLKPWVKVWYNKLDYILHGDLAIVQCNVHFIGGDDSHIFVNKSFVFKQCSDGKVRIILHQSSLPYQP</sequence>
<name>A0AA41DFX0_9SPHN</name>
<reference evidence="1 3" key="1">
    <citation type="submission" date="2020-08" db="EMBL/GenBank/DDBJ databases">
        <title>Genomic Encyclopedia of Type Strains, Phase IV (KMG-IV): sequencing the most valuable type-strain genomes for metagenomic binning, comparative biology and taxonomic classification.</title>
        <authorList>
            <person name="Goeker M."/>
        </authorList>
    </citation>
    <scope>NUCLEOTIDE SEQUENCE [LARGE SCALE GENOMIC DNA]</scope>
    <source>
        <strain evidence="1 3">DSM 14562</strain>
    </source>
</reference>
<dbReference type="RefSeq" id="WP_184104917.1">
    <property type="nucleotide sequence ID" value="NZ_JACHNX010000003.1"/>
</dbReference>
<comment type="caution">
    <text evidence="2">The sequence shown here is derived from an EMBL/GenBank/DDBJ whole genome shotgun (WGS) entry which is preliminary data.</text>
</comment>
<dbReference type="PIRSF" id="PIRSF028288">
    <property type="entry name" value="UCP028288"/>
    <property type="match status" value="1"/>
</dbReference>
<gene>
    <name evidence="1" type="ORF">GGQ89_001235</name>
    <name evidence="2" type="ORF">JYA60_14035</name>
</gene>